<evidence type="ECO:0000313" key="3">
    <source>
        <dbReference type="Proteomes" id="UP001235133"/>
    </source>
</evidence>
<dbReference type="PANTHER" id="PTHR35010:SF2">
    <property type="entry name" value="BLL4672 PROTEIN"/>
    <property type="match status" value="1"/>
</dbReference>
<accession>A0ABU0Z8Y8</accession>
<comment type="caution">
    <text evidence="2">The sequence shown here is derived from an EMBL/GenBank/DDBJ whole genome shotgun (WGS) entry which is preliminary data.</text>
</comment>
<evidence type="ECO:0000259" key="1">
    <source>
        <dbReference type="Pfam" id="PF17765"/>
    </source>
</evidence>
<dbReference type="PANTHER" id="PTHR35010">
    <property type="entry name" value="BLL4672 PROTEIN-RELATED"/>
    <property type="match status" value="1"/>
</dbReference>
<feature type="domain" description="MmyB-like transcription regulator ligand binding" evidence="1">
    <location>
        <begin position="31"/>
        <end position="133"/>
    </location>
</feature>
<dbReference type="Pfam" id="PF17765">
    <property type="entry name" value="MLTR_LBD"/>
    <property type="match status" value="1"/>
</dbReference>
<dbReference type="Proteomes" id="UP001235133">
    <property type="component" value="Unassembled WGS sequence"/>
</dbReference>
<keyword evidence="3" id="KW-1185">Reference proteome</keyword>
<evidence type="ECO:0000313" key="2">
    <source>
        <dbReference type="EMBL" id="MDQ7880316.1"/>
    </source>
</evidence>
<protein>
    <recommendedName>
        <fullName evidence="1">MmyB-like transcription regulator ligand binding domain-containing protein</fullName>
    </recommendedName>
</protein>
<name>A0ABU0Z8Y8_9MICO</name>
<reference evidence="2 3" key="1">
    <citation type="submission" date="2023-08" db="EMBL/GenBank/DDBJ databases">
        <title>Microbacterium psychrotolerans sp. nov., a psychrotolerant bacterium isolated from soil in Heilongjiang Province, China.</title>
        <authorList>
            <person name="An P."/>
            <person name="Zhao D."/>
            <person name="Xiang H."/>
        </authorList>
    </citation>
    <scope>NUCLEOTIDE SEQUENCE [LARGE SCALE GENOMIC DNA]</scope>
    <source>
        <strain evidence="2 3">QXD-8</strain>
    </source>
</reference>
<dbReference type="Gene3D" id="3.30.450.180">
    <property type="match status" value="1"/>
</dbReference>
<organism evidence="2 3">
    <name type="scientific">Microbacterium psychrotolerans</name>
    <dbReference type="NCBI Taxonomy" id="3068321"/>
    <lineage>
        <taxon>Bacteria</taxon>
        <taxon>Bacillati</taxon>
        <taxon>Actinomycetota</taxon>
        <taxon>Actinomycetes</taxon>
        <taxon>Micrococcales</taxon>
        <taxon>Microbacteriaceae</taxon>
        <taxon>Microbacterium</taxon>
    </lineage>
</organism>
<gene>
    <name evidence="2" type="ORF">Q9R08_20175</name>
</gene>
<dbReference type="EMBL" id="JAVFWO010000009">
    <property type="protein sequence ID" value="MDQ7880316.1"/>
    <property type="molecule type" value="Genomic_DNA"/>
</dbReference>
<sequence>MTLKTGQPNLQQPRASSCAALYPGVSSRPRLSRLDPHVTVSCHTRSAIAGINVAHLRTEAGRDPHSKPLHDLVGELSTRSDHLLTLWGRRHDVWEHQSGGKRFHHRAVGALALHFNGLDLVGESGVQLTVLTAGTGITRP</sequence>
<dbReference type="RefSeq" id="WP_308870005.1">
    <property type="nucleotide sequence ID" value="NZ_JAVFWO010000009.1"/>
</dbReference>
<dbReference type="InterPro" id="IPR041413">
    <property type="entry name" value="MLTR_LBD"/>
</dbReference>
<proteinExistence type="predicted"/>